<name>A0A2N2DYT3_9BACT</name>
<sequence>MNPKVLEVNLIKDEKQVDFDWQHNFSTLLFSLFVAALFLVEIYVGLNWWANYEEERALAAEAKFNLVSKQIKEMRTESDEILAFKERADIAHQLLDNHVYWTNFFNWLEKNTLSSVNYHAFSGGTDGVYQLQASTKTYRDISWQTRAMLENPSILSARVDRGTTEREEGEEKVESETVNFTLDLKVDPQLFRAASK</sequence>
<accession>A0A2N2DYT3</accession>
<protein>
    <recommendedName>
        <fullName evidence="4">Fimbrial assembly protein</fullName>
    </recommendedName>
</protein>
<comment type="caution">
    <text evidence="2">The sequence shown here is derived from an EMBL/GenBank/DDBJ whole genome shotgun (WGS) entry which is preliminary data.</text>
</comment>
<reference evidence="2 3" key="1">
    <citation type="journal article" date="2017" name="ISME J.">
        <title>Potential for microbial H2 and metal transformations associated with novel bacteria and archaea in deep terrestrial subsurface sediments.</title>
        <authorList>
            <person name="Hernsdorf A.W."/>
            <person name="Amano Y."/>
            <person name="Miyakawa K."/>
            <person name="Ise K."/>
            <person name="Suzuki Y."/>
            <person name="Anantharaman K."/>
            <person name="Probst A."/>
            <person name="Burstein D."/>
            <person name="Thomas B.C."/>
            <person name="Banfield J.F."/>
        </authorList>
    </citation>
    <scope>NUCLEOTIDE SEQUENCE [LARGE SCALE GENOMIC DNA]</scope>
    <source>
        <strain evidence="2">HGW-Falkowbacteria-2</strain>
    </source>
</reference>
<gene>
    <name evidence="2" type="ORF">CVU83_02800</name>
</gene>
<dbReference type="AlphaFoldDB" id="A0A2N2DYT3"/>
<evidence type="ECO:0000313" key="2">
    <source>
        <dbReference type="EMBL" id="PKM87624.1"/>
    </source>
</evidence>
<keyword evidence="1" id="KW-0472">Membrane</keyword>
<feature type="transmembrane region" description="Helical" evidence="1">
    <location>
        <begin position="25"/>
        <end position="46"/>
    </location>
</feature>
<evidence type="ECO:0008006" key="4">
    <source>
        <dbReference type="Google" id="ProtNLM"/>
    </source>
</evidence>
<evidence type="ECO:0000313" key="3">
    <source>
        <dbReference type="Proteomes" id="UP000233325"/>
    </source>
</evidence>
<dbReference type="Proteomes" id="UP000233325">
    <property type="component" value="Unassembled WGS sequence"/>
</dbReference>
<keyword evidence="1" id="KW-0812">Transmembrane</keyword>
<evidence type="ECO:0000256" key="1">
    <source>
        <dbReference type="SAM" id="Phobius"/>
    </source>
</evidence>
<proteinExistence type="predicted"/>
<keyword evidence="1" id="KW-1133">Transmembrane helix</keyword>
<dbReference type="EMBL" id="PHAH01000038">
    <property type="protein sequence ID" value="PKM87624.1"/>
    <property type="molecule type" value="Genomic_DNA"/>
</dbReference>
<organism evidence="2 3">
    <name type="scientific">Candidatus Falkowbacteria bacterium HGW-Falkowbacteria-2</name>
    <dbReference type="NCBI Taxonomy" id="2013769"/>
    <lineage>
        <taxon>Bacteria</taxon>
        <taxon>Candidatus Falkowiibacteriota</taxon>
    </lineage>
</organism>